<proteinExistence type="predicted"/>
<dbReference type="AlphaFoldDB" id="A0A820TC09"/>
<accession>A0A820TC09</accession>
<feature type="region of interest" description="Disordered" evidence="1">
    <location>
        <begin position="1"/>
        <end position="71"/>
    </location>
</feature>
<sequence>MNEFGTSTNHKSHQNESSRPRSSSRQSGRQSSSHRSNSRPRAPPPLQQTTNEPRQSRRKPYDKYLRIGFRS</sequence>
<name>A0A820TC09_9BILA</name>
<gene>
    <name evidence="2" type="ORF">OKA104_LOCUS54949</name>
</gene>
<evidence type="ECO:0000313" key="2">
    <source>
        <dbReference type="EMBL" id="CAF4465729.1"/>
    </source>
</evidence>
<feature type="compositionally biased region" description="Low complexity" evidence="1">
    <location>
        <begin position="20"/>
        <end position="35"/>
    </location>
</feature>
<dbReference type="Proteomes" id="UP000663881">
    <property type="component" value="Unassembled WGS sequence"/>
</dbReference>
<comment type="caution">
    <text evidence="2">The sequence shown here is derived from an EMBL/GenBank/DDBJ whole genome shotgun (WGS) entry which is preliminary data.</text>
</comment>
<organism evidence="2 3">
    <name type="scientific">Adineta steineri</name>
    <dbReference type="NCBI Taxonomy" id="433720"/>
    <lineage>
        <taxon>Eukaryota</taxon>
        <taxon>Metazoa</taxon>
        <taxon>Spiralia</taxon>
        <taxon>Gnathifera</taxon>
        <taxon>Rotifera</taxon>
        <taxon>Eurotatoria</taxon>
        <taxon>Bdelloidea</taxon>
        <taxon>Adinetida</taxon>
        <taxon>Adinetidae</taxon>
        <taxon>Adineta</taxon>
    </lineage>
</organism>
<evidence type="ECO:0000313" key="3">
    <source>
        <dbReference type="Proteomes" id="UP000663881"/>
    </source>
</evidence>
<feature type="non-terminal residue" evidence="2">
    <location>
        <position position="71"/>
    </location>
</feature>
<protein>
    <submittedName>
        <fullName evidence="2">Uncharacterized protein</fullName>
    </submittedName>
</protein>
<evidence type="ECO:0000256" key="1">
    <source>
        <dbReference type="SAM" id="MobiDB-lite"/>
    </source>
</evidence>
<dbReference type="EMBL" id="CAJOAY010037730">
    <property type="protein sequence ID" value="CAF4465729.1"/>
    <property type="molecule type" value="Genomic_DNA"/>
</dbReference>
<reference evidence="2" key="1">
    <citation type="submission" date="2021-02" db="EMBL/GenBank/DDBJ databases">
        <authorList>
            <person name="Nowell W R."/>
        </authorList>
    </citation>
    <scope>NUCLEOTIDE SEQUENCE</scope>
</reference>